<dbReference type="eggNOG" id="COG2314">
    <property type="taxonomic scope" value="Bacteria"/>
</dbReference>
<evidence type="ECO:0000256" key="1">
    <source>
        <dbReference type="ARBA" id="ARBA00004141"/>
    </source>
</evidence>
<evidence type="ECO:0000256" key="3">
    <source>
        <dbReference type="ARBA" id="ARBA00022989"/>
    </source>
</evidence>
<sequence>MKTKFTLVLVGLFMVMSQFAFASFPVERQVVSETIAISDTETMEVATTTLTSPAAVAWSEDQTVAILLWFFLGGFAAHRWFLKSPWYWNVLFIITFGFFFVGWVIDGIEIITGSYPGL</sequence>
<dbReference type="PANTHER" id="PTHR21016:SF25">
    <property type="entry name" value="TM2 DOMAIN-CONTAINING PROTEIN DDB_G0277895-RELATED"/>
    <property type="match status" value="1"/>
</dbReference>
<evidence type="ECO:0000313" key="6">
    <source>
        <dbReference type="Proteomes" id="UP000029221"/>
    </source>
</evidence>
<evidence type="ECO:0000313" key="5">
    <source>
        <dbReference type="EMBL" id="GAK96334.1"/>
    </source>
</evidence>
<reference evidence="5" key="1">
    <citation type="journal article" date="2014" name="Genome Announc.">
        <title>Draft Genome Sequences of Marine Flavobacterium Nonlabens Strains NR17, NR24, NR27, NR32, NR33, and Ara13.</title>
        <authorList>
            <person name="Nakanishi M."/>
            <person name="Meirelles P."/>
            <person name="Suzuki R."/>
            <person name="Takatani N."/>
            <person name="Mino S."/>
            <person name="Suda W."/>
            <person name="Oshima K."/>
            <person name="Hattori M."/>
            <person name="Ohkuma M."/>
            <person name="Hosokawa M."/>
            <person name="Miyashita K."/>
            <person name="Thompson F.L."/>
            <person name="Niwa A."/>
            <person name="Sawabe T."/>
            <person name="Sawabe T."/>
        </authorList>
    </citation>
    <scope>NUCLEOTIDE SEQUENCE [LARGE SCALE GENOMIC DNA]</scope>
    <source>
        <strain evidence="5">JCM 19294</strain>
    </source>
</reference>
<accession>A0A090PZR1</accession>
<dbReference type="RefSeq" id="WP_042277582.1">
    <property type="nucleotide sequence ID" value="NZ_BBML01000002.1"/>
</dbReference>
<dbReference type="InterPro" id="IPR007829">
    <property type="entry name" value="TM2"/>
</dbReference>
<keyword evidence="3" id="KW-1133">Transmembrane helix</keyword>
<comment type="caution">
    <text evidence="5">The sequence shown here is derived from an EMBL/GenBank/DDBJ whole genome shotgun (WGS) entry which is preliminary data.</text>
</comment>
<keyword evidence="4" id="KW-0472">Membrane</keyword>
<evidence type="ECO:0000256" key="2">
    <source>
        <dbReference type="ARBA" id="ARBA00022692"/>
    </source>
</evidence>
<proteinExistence type="predicted"/>
<dbReference type="AlphaFoldDB" id="A0A090PZR1"/>
<dbReference type="GO" id="GO:0016020">
    <property type="term" value="C:membrane"/>
    <property type="evidence" value="ECO:0007669"/>
    <property type="project" value="UniProtKB-SubCell"/>
</dbReference>
<gene>
    <name evidence="5" type="ORF">JCM19294_1847</name>
</gene>
<keyword evidence="6" id="KW-1185">Reference proteome</keyword>
<organism evidence="5 6">
    <name type="scientific">Nonlabens tegetincola</name>
    <dbReference type="NCBI Taxonomy" id="323273"/>
    <lineage>
        <taxon>Bacteria</taxon>
        <taxon>Pseudomonadati</taxon>
        <taxon>Bacteroidota</taxon>
        <taxon>Flavobacteriia</taxon>
        <taxon>Flavobacteriales</taxon>
        <taxon>Flavobacteriaceae</taxon>
        <taxon>Nonlabens</taxon>
    </lineage>
</organism>
<name>A0A090PZR1_9FLAO</name>
<evidence type="ECO:0000256" key="4">
    <source>
        <dbReference type="ARBA" id="ARBA00023136"/>
    </source>
</evidence>
<keyword evidence="2" id="KW-0812">Transmembrane</keyword>
<dbReference type="STRING" id="319236.BST91_08515"/>
<dbReference type="Pfam" id="PF05154">
    <property type="entry name" value="TM2"/>
    <property type="match status" value="1"/>
</dbReference>
<dbReference type="PANTHER" id="PTHR21016">
    <property type="entry name" value="BETA-AMYLOID BINDING PROTEIN-RELATED"/>
    <property type="match status" value="1"/>
</dbReference>
<dbReference type="Proteomes" id="UP000029221">
    <property type="component" value="Unassembled WGS sequence"/>
</dbReference>
<protein>
    <submittedName>
        <fullName evidence="5">Uncharacterized protein</fullName>
    </submittedName>
</protein>
<dbReference type="EMBL" id="BBML01000002">
    <property type="protein sequence ID" value="GAK96334.1"/>
    <property type="molecule type" value="Genomic_DNA"/>
</dbReference>
<comment type="subcellular location">
    <subcellularLocation>
        <location evidence="1">Membrane</location>
        <topology evidence="1">Multi-pass membrane protein</topology>
    </subcellularLocation>
</comment>
<dbReference type="InterPro" id="IPR050932">
    <property type="entry name" value="TM2D1-3-like"/>
</dbReference>